<evidence type="ECO:0000313" key="2">
    <source>
        <dbReference type="EMBL" id="SPJ77183.1"/>
    </source>
</evidence>
<dbReference type="Proteomes" id="UP001187734">
    <property type="component" value="Unassembled WGS sequence"/>
</dbReference>
<reference evidence="2" key="1">
    <citation type="submission" date="2018-03" db="EMBL/GenBank/DDBJ databases">
        <authorList>
            <person name="Guldener U."/>
        </authorList>
    </citation>
    <scope>NUCLEOTIDE SEQUENCE</scope>
</reference>
<gene>
    <name evidence="2" type="ORF">FTOL_06283</name>
</gene>
<organism evidence="2 3">
    <name type="scientific">Fusarium torulosum</name>
    <dbReference type="NCBI Taxonomy" id="33205"/>
    <lineage>
        <taxon>Eukaryota</taxon>
        <taxon>Fungi</taxon>
        <taxon>Dikarya</taxon>
        <taxon>Ascomycota</taxon>
        <taxon>Pezizomycotina</taxon>
        <taxon>Sordariomycetes</taxon>
        <taxon>Hypocreomycetidae</taxon>
        <taxon>Hypocreales</taxon>
        <taxon>Nectriaceae</taxon>
        <taxon>Fusarium</taxon>
    </lineage>
</organism>
<evidence type="ECO:0000256" key="1">
    <source>
        <dbReference type="SAM" id="MobiDB-lite"/>
    </source>
</evidence>
<evidence type="ECO:0000313" key="3">
    <source>
        <dbReference type="Proteomes" id="UP001187734"/>
    </source>
</evidence>
<dbReference type="AlphaFoldDB" id="A0AAE8M8S3"/>
<dbReference type="EMBL" id="ONZP01000208">
    <property type="protein sequence ID" value="SPJ77183.1"/>
    <property type="molecule type" value="Genomic_DNA"/>
</dbReference>
<accession>A0AAE8M8S3</accession>
<sequence>MCCPVNNTQIPEDNEQSYCYAVDKMCIPDRSFAVGGNLSSIIRSFEACIRGKHHRRQPKDRPQRKSSWGKSQVTKTNTQALPGSCFKRACNFSTYKCLGVDQDQGNDLSVKDVFADPNPERNKYVYERIGSTTEAIQVEELEKRIRCLTVTLGDKPGRAVSPRIEEAYAQGESLTPPEIEFSEDSDMEDDYWTWDQDTQRFRHWDGELGEWVCFPERFD</sequence>
<feature type="region of interest" description="Disordered" evidence="1">
    <location>
        <begin position="52"/>
        <end position="73"/>
    </location>
</feature>
<proteinExistence type="predicted"/>
<protein>
    <submittedName>
        <fullName evidence="2">Uncharacterized protein</fullName>
    </submittedName>
</protein>
<keyword evidence="3" id="KW-1185">Reference proteome</keyword>
<feature type="compositionally biased region" description="Basic residues" evidence="1">
    <location>
        <begin position="52"/>
        <end position="64"/>
    </location>
</feature>
<comment type="caution">
    <text evidence="2">The sequence shown here is derived from an EMBL/GenBank/DDBJ whole genome shotgun (WGS) entry which is preliminary data.</text>
</comment>
<name>A0AAE8M8S3_9HYPO</name>